<keyword evidence="9" id="KW-0315">Glutamine amidotransferase</keyword>
<evidence type="ECO:0000259" key="10">
    <source>
        <dbReference type="PROSITE" id="PS51278"/>
    </source>
</evidence>
<dbReference type="InterPro" id="IPR017932">
    <property type="entry name" value="GATase_2_dom"/>
</dbReference>
<reference evidence="13" key="3">
    <citation type="submission" date="2015-06" db="UniProtKB">
        <authorList>
            <consortium name="EnsemblProtists"/>
        </authorList>
    </citation>
    <scope>IDENTIFICATION</scope>
</reference>
<dbReference type="OMA" id="ASEYRYA"/>
<dbReference type="GO" id="GO:0097367">
    <property type="term" value="F:carbohydrate derivative binding"/>
    <property type="evidence" value="ECO:0007669"/>
    <property type="project" value="InterPro"/>
</dbReference>
<dbReference type="InterPro" id="IPR001347">
    <property type="entry name" value="SIS_dom"/>
</dbReference>
<dbReference type="PROSITE" id="PS51278">
    <property type="entry name" value="GATASE_TYPE_2"/>
    <property type="match status" value="1"/>
</dbReference>
<dbReference type="CDD" id="cd05009">
    <property type="entry name" value="SIS_GlmS_GlmD_2"/>
    <property type="match status" value="1"/>
</dbReference>
<dbReference type="EnsemblProtists" id="EKX34202">
    <property type="protein sequence ID" value="EKX34202"/>
    <property type="gene ID" value="GUITHDRAFT_90545"/>
</dbReference>
<evidence type="ECO:0000256" key="6">
    <source>
        <dbReference type="ARBA" id="ARBA00022576"/>
    </source>
</evidence>
<dbReference type="InterPro" id="IPR035490">
    <property type="entry name" value="GlmS/FrlB_SIS"/>
</dbReference>
<reference evidence="12 14" key="1">
    <citation type="journal article" date="2012" name="Nature">
        <title>Algal genomes reveal evolutionary mosaicism and the fate of nucleomorphs.</title>
        <authorList>
            <consortium name="DOE Joint Genome Institute"/>
            <person name="Curtis B.A."/>
            <person name="Tanifuji G."/>
            <person name="Burki F."/>
            <person name="Gruber A."/>
            <person name="Irimia M."/>
            <person name="Maruyama S."/>
            <person name="Arias M.C."/>
            <person name="Ball S.G."/>
            <person name="Gile G.H."/>
            <person name="Hirakawa Y."/>
            <person name="Hopkins J.F."/>
            <person name="Kuo A."/>
            <person name="Rensing S.A."/>
            <person name="Schmutz J."/>
            <person name="Symeonidi A."/>
            <person name="Elias M."/>
            <person name="Eveleigh R.J."/>
            <person name="Herman E.K."/>
            <person name="Klute M.J."/>
            <person name="Nakayama T."/>
            <person name="Obornik M."/>
            <person name="Reyes-Prieto A."/>
            <person name="Armbrust E.V."/>
            <person name="Aves S.J."/>
            <person name="Beiko R.G."/>
            <person name="Coutinho P."/>
            <person name="Dacks J.B."/>
            <person name="Durnford D.G."/>
            <person name="Fast N.M."/>
            <person name="Green B.R."/>
            <person name="Grisdale C.J."/>
            <person name="Hempel F."/>
            <person name="Henrissat B."/>
            <person name="Hoppner M.P."/>
            <person name="Ishida K."/>
            <person name="Kim E."/>
            <person name="Koreny L."/>
            <person name="Kroth P.G."/>
            <person name="Liu Y."/>
            <person name="Malik S.B."/>
            <person name="Maier U.G."/>
            <person name="McRose D."/>
            <person name="Mock T."/>
            <person name="Neilson J.A."/>
            <person name="Onodera N.T."/>
            <person name="Poole A.M."/>
            <person name="Pritham E.J."/>
            <person name="Richards T.A."/>
            <person name="Rocap G."/>
            <person name="Roy S.W."/>
            <person name="Sarai C."/>
            <person name="Schaack S."/>
            <person name="Shirato S."/>
            <person name="Slamovits C.H."/>
            <person name="Spencer D.F."/>
            <person name="Suzuki S."/>
            <person name="Worden A.Z."/>
            <person name="Zauner S."/>
            <person name="Barry K."/>
            <person name="Bell C."/>
            <person name="Bharti A.K."/>
            <person name="Crow J.A."/>
            <person name="Grimwood J."/>
            <person name="Kramer R."/>
            <person name="Lindquist E."/>
            <person name="Lucas S."/>
            <person name="Salamov A."/>
            <person name="McFadden G.I."/>
            <person name="Lane C.E."/>
            <person name="Keeling P.J."/>
            <person name="Gray M.W."/>
            <person name="Grigoriev I.V."/>
            <person name="Archibald J.M."/>
        </authorList>
    </citation>
    <scope>NUCLEOTIDE SEQUENCE</scope>
    <source>
        <strain evidence="12 14">CCMP2712</strain>
    </source>
</reference>
<accession>L1IDL8</accession>
<dbReference type="HOGENOM" id="CLU_012520_5_2_1"/>
<evidence type="ECO:0000256" key="7">
    <source>
        <dbReference type="ARBA" id="ARBA00022679"/>
    </source>
</evidence>
<dbReference type="EMBL" id="JH993116">
    <property type="protein sequence ID" value="EKX34202.1"/>
    <property type="molecule type" value="Genomic_DNA"/>
</dbReference>
<evidence type="ECO:0000256" key="8">
    <source>
        <dbReference type="ARBA" id="ARBA00022737"/>
    </source>
</evidence>
<protein>
    <recommendedName>
        <fullName evidence="4">Glutamine--fructose-6-phosphate aminotransferase [isomerizing]</fullName>
        <ecNumber evidence="3">2.6.1.16</ecNumber>
    </recommendedName>
</protein>
<dbReference type="GO" id="GO:0046349">
    <property type="term" value="P:amino sugar biosynthetic process"/>
    <property type="evidence" value="ECO:0007669"/>
    <property type="project" value="UniProtKB-ARBA"/>
</dbReference>
<proteinExistence type="inferred from homology"/>
<dbReference type="GeneID" id="17290941"/>
<dbReference type="STRING" id="905079.L1IDL8"/>
<evidence type="ECO:0000313" key="12">
    <source>
        <dbReference type="EMBL" id="EKX34202.1"/>
    </source>
</evidence>
<feature type="domain" description="SIS" evidence="11">
    <location>
        <begin position="310"/>
        <end position="450"/>
    </location>
</feature>
<sequence>MCGITAYLGSKEAAEILLGGLARLEYRGYDSAGIAICNKGKMSVKKKVGKVKELKSIASTVEGNIGIGHTRWATHGEPNERNAHPHLSSDSGFALVHNGIIENFIPLRESLMRKGYKFVSETDTEVLVKLIEDVMKSTGLSLEEAVRQALSQVVGAYGICICSRDDPDILIAARLGSPLILGIGEQEWFVASDASAFLEYTRHVVHLNDGEMVVIRRNVGYQVSTTQGTTLNPAIVELEGTLDQVKAEEQEEMQIEKGGFKHFMLKEIMEQPVALENCMRGRVKQLVGPPDNQFTLLQRLQVLLSLEREILTSFQSAKRIIICACGTSWHAGLVGEYMLESLCKIPVEIEYASEFRYRSVVLRPDEDIVMVISQSGETADTLAALRHAKQAGCLVIGICNTVGSTIARETDGGIYLHAGPEIGVASTKAFTAQVLVLAMLALRIAQGRTIPDDEYKMLVKELSKLPSRITKILSENEAKICEIAKVYRYAHHCLFLGRGYNYPVALEGALKMKEISYIHAEGYPAAEMKHGPIALIDNLMPVVFIAMQDSIYDKVKSNIMEVRARKGCVIAITDEGNTELESLCEYVIHIPKVSECVSPILTVVPLQLLSYHIAVMRGCDVDMPRNLAKSVTTE</sequence>
<dbReference type="KEGG" id="gtt:GUITHDRAFT_90545"/>
<evidence type="ECO:0000256" key="1">
    <source>
        <dbReference type="ARBA" id="ARBA00001031"/>
    </source>
</evidence>
<dbReference type="CDD" id="cd00714">
    <property type="entry name" value="GFAT"/>
    <property type="match status" value="1"/>
</dbReference>
<dbReference type="EC" id="2.6.1.16" evidence="3"/>
<dbReference type="Pfam" id="PF13522">
    <property type="entry name" value="GATase_6"/>
    <property type="match status" value="1"/>
</dbReference>
<dbReference type="InterPro" id="IPR046348">
    <property type="entry name" value="SIS_dom_sf"/>
</dbReference>
<dbReference type="Gene3D" id="3.40.50.10490">
    <property type="entry name" value="Glucose-6-phosphate isomerase like protein, domain 1"/>
    <property type="match status" value="2"/>
</dbReference>
<feature type="domain" description="SIS" evidence="11">
    <location>
        <begin position="483"/>
        <end position="624"/>
    </location>
</feature>
<dbReference type="AlphaFoldDB" id="L1IDL8"/>
<keyword evidence="6" id="KW-0032">Aminotransferase</keyword>
<dbReference type="GO" id="GO:0006002">
    <property type="term" value="P:fructose 6-phosphate metabolic process"/>
    <property type="evidence" value="ECO:0007669"/>
    <property type="project" value="TreeGrafter"/>
</dbReference>
<dbReference type="GO" id="GO:0004360">
    <property type="term" value="F:glutamine-fructose-6-phosphate transaminase (isomerizing) activity"/>
    <property type="evidence" value="ECO:0007669"/>
    <property type="project" value="UniProtKB-EC"/>
</dbReference>
<evidence type="ECO:0000313" key="14">
    <source>
        <dbReference type="Proteomes" id="UP000011087"/>
    </source>
</evidence>
<gene>
    <name evidence="12" type="ORF">GUITHDRAFT_90545</name>
</gene>
<comment type="subcellular location">
    <subcellularLocation>
        <location evidence="2">Cytoplasm</location>
    </subcellularLocation>
</comment>
<dbReference type="Proteomes" id="UP000011087">
    <property type="component" value="Unassembled WGS sequence"/>
</dbReference>
<reference evidence="14" key="2">
    <citation type="submission" date="2012-11" db="EMBL/GenBank/DDBJ databases">
        <authorList>
            <person name="Kuo A."/>
            <person name="Curtis B.A."/>
            <person name="Tanifuji G."/>
            <person name="Burki F."/>
            <person name="Gruber A."/>
            <person name="Irimia M."/>
            <person name="Maruyama S."/>
            <person name="Arias M.C."/>
            <person name="Ball S.G."/>
            <person name="Gile G.H."/>
            <person name="Hirakawa Y."/>
            <person name="Hopkins J.F."/>
            <person name="Rensing S.A."/>
            <person name="Schmutz J."/>
            <person name="Symeonidi A."/>
            <person name="Elias M."/>
            <person name="Eveleigh R.J."/>
            <person name="Herman E.K."/>
            <person name="Klute M.J."/>
            <person name="Nakayama T."/>
            <person name="Obornik M."/>
            <person name="Reyes-Prieto A."/>
            <person name="Armbrust E.V."/>
            <person name="Aves S.J."/>
            <person name="Beiko R.G."/>
            <person name="Coutinho P."/>
            <person name="Dacks J.B."/>
            <person name="Durnford D.G."/>
            <person name="Fast N.M."/>
            <person name="Green B.R."/>
            <person name="Grisdale C."/>
            <person name="Hempe F."/>
            <person name="Henrissat B."/>
            <person name="Hoppner M.P."/>
            <person name="Ishida K.-I."/>
            <person name="Kim E."/>
            <person name="Koreny L."/>
            <person name="Kroth P.G."/>
            <person name="Liu Y."/>
            <person name="Malik S.-B."/>
            <person name="Maier U.G."/>
            <person name="McRose D."/>
            <person name="Mock T."/>
            <person name="Neilson J.A."/>
            <person name="Onodera N.T."/>
            <person name="Poole A.M."/>
            <person name="Pritham E.J."/>
            <person name="Richards T.A."/>
            <person name="Rocap G."/>
            <person name="Roy S.W."/>
            <person name="Sarai C."/>
            <person name="Schaack S."/>
            <person name="Shirato S."/>
            <person name="Slamovits C.H."/>
            <person name="Spencer D.F."/>
            <person name="Suzuki S."/>
            <person name="Worden A.Z."/>
            <person name="Zauner S."/>
            <person name="Barry K."/>
            <person name="Bell C."/>
            <person name="Bharti A.K."/>
            <person name="Crow J.A."/>
            <person name="Grimwood J."/>
            <person name="Kramer R."/>
            <person name="Lindquist E."/>
            <person name="Lucas S."/>
            <person name="Salamov A."/>
            <person name="McFadden G.I."/>
            <person name="Lane C.E."/>
            <person name="Keeling P.J."/>
            <person name="Gray M.W."/>
            <person name="Grigoriev I.V."/>
            <person name="Archibald J.M."/>
        </authorList>
    </citation>
    <scope>NUCLEOTIDE SEQUENCE</scope>
    <source>
        <strain evidence="14">CCMP2712</strain>
    </source>
</reference>
<dbReference type="SUPFAM" id="SSF53697">
    <property type="entry name" value="SIS domain"/>
    <property type="match status" value="1"/>
</dbReference>
<dbReference type="NCBIfam" id="TIGR01135">
    <property type="entry name" value="glmS"/>
    <property type="match status" value="1"/>
</dbReference>
<evidence type="ECO:0000256" key="9">
    <source>
        <dbReference type="ARBA" id="ARBA00022962"/>
    </source>
</evidence>
<keyword evidence="7" id="KW-0808">Transferase</keyword>
<dbReference type="FunFam" id="3.40.50.10490:FF:000001">
    <property type="entry name" value="Glutamine--fructose-6-phosphate aminotransferase [isomerizing]"/>
    <property type="match status" value="1"/>
</dbReference>
<dbReference type="GO" id="GO:0006487">
    <property type="term" value="P:protein N-linked glycosylation"/>
    <property type="evidence" value="ECO:0007669"/>
    <property type="project" value="TreeGrafter"/>
</dbReference>
<dbReference type="InterPro" id="IPR047084">
    <property type="entry name" value="GFAT_N"/>
</dbReference>
<evidence type="ECO:0000256" key="2">
    <source>
        <dbReference type="ARBA" id="ARBA00004496"/>
    </source>
</evidence>
<dbReference type="FunFam" id="3.40.50.10490:FF:000002">
    <property type="entry name" value="Glutamine--fructose-6-phosphate aminotransferase [isomerizing]"/>
    <property type="match status" value="1"/>
</dbReference>
<dbReference type="PROSITE" id="PS51464">
    <property type="entry name" value="SIS"/>
    <property type="match status" value="2"/>
</dbReference>
<keyword evidence="5" id="KW-0963">Cytoplasm</keyword>
<dbReference type="PANTHER" id="PTHR10937:SF0">
    <property type="entry name" value="GLUTAMINE--FRUCTOSE-6-PHOSPHATE TRANSAMINASE (ISOMERIZING)"/>
    <property type="match status" value="1"/>
</dbReference>
<dbReference type="eggNOG" id="KOG1268">
    <property type="taxonomic scope" value="Eukaryota"/>
</dbReference>
<evidence type="ECO:0000313" key="13">
    <source>
        <dbReference type="EnsemblProtists" id="EKX34202"/>
    </source>
</evidence>
<dbReference type="InterPro" id="IPR029055">
    <property type="entry name" value="Ntn_hydrolases_N"/>
</dbReference>
<comment type="catalytic activity">
    <reaction evidence="1">
        <text>D-fructose 6-phosphate + L-glutamine = D-glucosamine 6-phosphate + L-glutamate</text>
        <dbReference type="Rhea" id="RHEA:13237"/>
        <dbReference type="ChEBI" id="CHEBI:29985"/>
        <dbReference type="ChEBI" id="CHEBI:58359"/>
        <dbReference type="ChEBI" id="CHEBI:58725"/>
        <dbReference type="ChEBI" id="CHEBI:61527"/>
        <dbReference type="EC" id="2.6.1.16"/>
    </reaction>
</comment>
<dbReference type="OrthoDB" id="15235at2759"/>
<dbReference type="GO" id="GO:0005829">
    <property type="term" value="C:cytosol"/>
    <property type="evidence" value="ECO:0007669"/>
    <property type="project" value="TreeGrafter"/>
</dbReference>
<dbReference type="FunFam" id="3.60.20.10:FF:000006">
    <property type="entry name" value="Glutamine--fructose-6-phosphate aminotransferase [isomerizing]"/>
    <property type="match status" value="1"/>
</dbReference>
<feature type="domain" description="Glutamine amidotransferase type-2" evidence="10">
    <location>
        <begin position="2"/>
        <end position="218"/>
    </location>
</feature>
<dbReference type="InterPro" id="IPR035466">
    <property type="entry name" value="GlmS/AgaS_SIS"/>
</dbReference>
<dbReference type="GO" id="GO:0006047">
    <property type="term" value="P:UDP-N-acetylglucosamine metabolic process"/>
    <property type="evidence" value="ECO:0007669"/>
    <property type="project" value="TreeGrafter"/>
</dbReference>
<organism evidence="12">
    <name type="scientific">Guillardia theta (strain CCMP2712)</name>
    <name type="common">Cryptophyte</name>
    <dbReference type="NCBI Taxonomy" id="905079"/>
    <lineage>
        <taxon>Eukaryota</taxon>
        <taxon>Cryptophyceae</taxon>
        <taxon>Pyrenomonadales</taxon>
        <taxon>Geminigeraceae</taxon>
        <taxon>Guillardia</taxon>
    </lineage>
</organism>
<evidence type="ECO:0000256" key="3">
    <source>
        <dbReference type="ARBA" id="ARBA00012916"/>
    </source>
</evidence>
<keyword evidence="8" id="KW-0677">Repeat</keyword>
<evidence type="ECO:0000256" key="5">
    <source>
        <dbReference type="ARBA" id="ARBA00022490"/>
    </source>
</evidence>
<dbReference type="Pfam" id="PF01380">
    <property type="entry name" value="SIS"/>
    <property type="match status" value="2"/>
</dbReference>
<dbReference type="CDD" id="cd05008">
    <property type="entry name" value="SIS_GlmS_GlmD_1"/>
    <property type="match status" value="1"/>
</dbReference>
<dbReference type="PANTHER" id="PTHR10937">
    <property type="entry name" value="GLUCOSAMINE--FRUCTOSE-6-PHOSPHATE AMINOTRANSFERASE, ISOMERIZING"/>
    <property type="match status" value="1"/>
</dbReference>
<dbReference type="PaxDb" id="55529-EKX34202"/>
<name>L1IDL8_GUITC</name>
<dbReference type="SUPFAM" id="SSF56235">
    <property type="entry name" value="N-terminal nucleophile aminohydrolases (Ntn hydrolases)"/>
    <property type="match status" value="1"/>
</dbReference>
<dbReference type="HAMAP" id="MF_00164">
    <property type="entry name" value="GlmS"/>
    <property type="match status" value="1"/>
</dbReference>
<dbReference type="RefSeq" id="XP_005821182.1">
    <property type="nucleotide sequence ID" value="XM_005821125.1"/>
</dbReference>
<dbReference type="InterPro" id="IPR005855">
    <property type="entry name" value="GFAT"/>
</dbReference>
<dbReference type="NCBIfam" id="NF001484">
    <property type="entry name" value="PRK00331.1"/>
    <property type="match status" value="1"/>
</dbReference>
<keyword evidence="14" id="KW-1185">Reference proteome</keyword>
<evidence type="ECO:0000259" key="11">
    <source>
        <dbReference type="PROSITE" id="PS51464"/>
    </source>
</evidence>
<dbReference type="Gene3D" id="3.60.20.10">
    <property type="entry name" value="Glutamine Phosphoribosylpyrophosphate, subunit 1, domain 1"/>
    <property type="match status" value="1"/>
</dbReference>
<evidence type="ECO:0000256" key="4">
    <source>
        <dbReference type="ARBA" id="ARBA00016090"/>
    </source>
</evidence>